<keyword evidence="3" id="KW-1185">Reference proteome</keyword>
<proteinExistence type="predicted"/>
<sequence>MVNILRFNTGANIETRVESSQWFVYLGSVTWRRGGHRTSDIFSPHTHPPGIFGMTDRFVCVKRIYTVISVASVVTMGAHNKDTDDPLHTAQKLPSMQAFGWKRKAGLSKPRPAVFSEENVEERDGTEDPDVDWLTATKRPKIL</sequence>
<accession>A0AAW0SYK7</accession>
<organism evidence="2 3">
    <name type="scientific">Scylla paramamosain</name>
    <name type="common">Mud crab</name>
    <dbReference type="NCBI Taxonomy" id="85552"/>
    <lineage>
        <taxon>Eukaryota</taxon>
        <taxon>Metazoa</taxon>
        <taxon>Ecdysozoa</taxon>
        <taxon>Arthropoda</taxon>
        <taxon>Crustacea</taxon>
        <taxon>Multicrustacea</taxon>
        <taxon>Malacostraca</taxon>
        <taxon>Eumalacostraca</taxon>
        <taxon>Eucarida</taxon>
        <taxon>Decapoda</taxon>
        <taxon>Pleocyemata</taxon>
        <taxon>Brachyura</taxon>
        <taxon>Eubrachyura</taxon>
        <taxon>Portunoidea</taxon>
        <taxon>Portunidae</taxon>
        <taxon>Portuninae</taxon>
        <taxon>Scylla</taxon>
    </lineage>
</organism>
<dbReference type="Proteomes" id="UP001487740">
    <property type="component" value="Unassembled WGS sequence"/>
</dbReference>
<dbReference type="EMBL" id="JARAKH010000042">
    <property type="protein sequence ID" value="KAK8379992.1"/>
    <property type="molecule type" value="Genomic_DNA"/>
</dbReference>
<feature type="region of interest" description="Disordered" evidence="1">
    <location>
        <begin position="108"/>
        <end position="134"/>
    </location>
</feature>
<evidence type="ECO:0000313" key="3">
    <source>
        <dbReference type="Proteomes" id="UP001487740"/>
    </source>
</evidence>
<reference evidence="2 3" key="1">
    <citation type="submission" date="2023-03" db="EMBL/GenBank/DDBJ databases">
        <title>High-quality genome of Scylla paramamosain provides insights in environmental adaptation.</title>
        <authorList>
            <person name="Zhang L."/>
        </authorList>
    </citation>
    <scope>NUCLEOTIDE SEQUENCE [LARGE SCALE GENOMIC DNA]</scope>
    <source>
        <strain evidence="2">LZ_2023a</strain>
        <tissue evidence="2">Muscle</tissue>
    </source>
</reference>
<evidence type="ECO:0000313" key="2">
    <source>
        <dbReference type="EMBL" id="KAK8379992.1"/>
    </source>
</evidence>
<protein>
    <submittedName>
        <fullName evidence="2">Uncharacterized protein</fullName>
    </submittedName>
</protein>
<comment type="caution">
    <text evidence="2">The sequence shown here is derived from an EMBL/GenBank/DDBJ whole genome shotgun (WGS) entry which is preliminary data.</text>
</comment>
<evidence type="ECO:0000256" key="1">
    <source>
        <dbReference type="SAM" id="MobiDB-lite"/>
    </source>
</evidence>
<name>A0AAW0SYK7_SCYPA</name>
<gene>
    <name evidence="2" type="ORF">O3P69_016566</name>
</gene>
<dbReference type="AlphaFoldDB" id="A0AAW0SYK7"/>
<feature type="compositionally biased region" description="Acidic residues" evidence="1">
    <location>
        <begin position="118"/>
        <end position="131"/>
    </location>
</feature>